<evidence type="ECO:0000313" key="2">
    <source>
        <dbReference type="EMBL" id="NII06943.1"/>
    </source>
</evidence>
<feature type="compositionally biased region" description="Gly residues" evidence="1">
    <location>
        <begin position="28"/>
        <end position="47"/>
    </location>
</feature>
<sequence length="184" mass="18927">MRNLTRAELFLISGGDNTLTSIHVYPDPGGGTPPGIGGGGGAGGGILGSPTTSGTHNVYDRDYTSKVANENNPGNLVANSWTAAHGSDGSTGAFANFATEQDGRQALGDLLDANYYSSTPTSLSHDGYNGGSAAAQNIESNNINSYMASHGYTNAQNDQINSMNNQEFNVMLDAITNAEGGTNM</sequence>
<reference evidence="2 3" key="1">
    <citation type="submission" date="2020-03" db="EMBL/GenBank/DDBJ databases">
        <authorList>
            <person name="Lai Q."/>
        </authorList>
    </citation>
    <scope>NUCLEOTIDE SEQUENCE [LARGE SCALE GENOMIC DNA]</scope>
    <source>
        <strain evidence="2 3">CCUG 25036</strain>
    </source>
</reference>
<comment type="caution">
    <text evidence="2">The sequence shown here is derived from an EMBL/GenBank/DDBJ whole genome shotgun (WGS) entry which is preliminary data.</text>
</comment>
<dbReference type="RefSeq" id="WP_166948363.1">
    <property type="nucleotide sequence ID" value="NZ_JAARLZ010000005.1"/>
</dbReference>
<protein>
    <submittedName>
        <fullName evidence="2">Uncharacterized protein</fullName>
    </submittedName>
</protein>
<proteinExistence type="predicted"/>
<evidence type="ECO:0000313" key="3">
    <source>
        <dbReference type="Proteomes" id="UP000490980"/>
    </source>
</evidence>
<gene>
    <name evidence="2" type="ORF">HBF25_11140</name>
</gene>
<name>A0A7X5UAK6_9GAMM</name>
<dbReference type="Proteomes" id="UP000490980">
    <property type="component" value="Unassembled WGS sequence"/>
</dbReference>
<evidence type="ECO:0000256" key="1">
    <source>
        <dbReference type="SAM" id="MobiDB-lite"/>
    </source>
</evidence>
<accession>A0A7X5UAK6</accession>
<feature type="region of interest" description="Disordered" evidence="1">
    <location>
        <begin position="28"/>
        <end position="57"/>
    </location>
</feature>
<organism evidence="2 3">
    <name type="scientific">Luteibacter anthropi</name>
    <dbReference type="NCBI Taxonomy" id="564369"/>
    <lineage>
        <taxon>Bacteria</taxon>
        <taxon>Pseudomonadati</taxon>
        <taxon>Pseudomonadota</taxon>
        <taxon>Gammaproteobacteria</taxon>
        <taxon>Lysobacterales</taxon>
        <taxon>Rhodanobacteraceae</taxon>
        <taxon>Luteibacter</taxon>
    </lineage>
</organism>
<dbReference type="AlphaFoldDB" id="A0A7X5UAK6"/>
<dbReference type="EMBL" id="JAARLZ010000005">
    <property type="protein sequence ID" value="NII06943.1"/>
    <property type="molecule type" value="Genomic_DNA"/>
</dbReference>
<keyword evidence="3" id="KW-1185">Reference proteome</keyword>